<name>A0A543G2Q8_9FLAO</name>
<feature type="transmembrane region" description="Helical" evidence="5">
    <location>
        <begin position="328"/>
        <end position="349"/>
    </location>
</feature>
<feature type="transmembrane region" description="Helical" evidence="5">
    <location>
        <begin position="191"/>
        <end position="220"/>
    </location>
</feature>
<gene>
    <name evidence="7" type="ORF">BC670_1259</name>
</gene>
<dbReference type="PANTHER" id="PTHR37422">
    <property type="entry name" value="TEICHURONIC ACID BIOSYNTHESIS PROTEIN TUAE"/>
    <property type="match status" value="1"/>
</dbReference>
<dbReference type="GO" id="GO:0016874">
    <property type="term" value="F:ligase activity"/>
    <property type="evidence" value="ECO:0007669"/>
    <property type="project" value="UniProtKB-KW"/>
</dbReference>
<protein>
    <submittedName>
        <fullName evidence="7">O-antigen ligase-like membrane protein</fullName>
    </submittedName>
</protein>
<dbReference type="Pfam" id="PF04932">
    <property type="entry name" value="Wzy_C"/>
    <property type="match status" value="1"/>
</dbReference>
<feature type="transmembrane region" description="Helical" evidence="5">
    <location>
        <begin position="5"/>
        <end position="22"/>
    </location>
</feature>
<comment type="subcellular location">
    <subcellularLocation>
        <location evidence="1">Membrane</location>
        <topology evidence="1">Multi-pass membrane protein</topology>
    </subcellularLocation>
</comment>
<evidence type="ECO:0000313" key="7">
    <source>
        <dbReference type="EMBL" id="TQM40376.1"/>
    </source>
</evidence>
<feature type="transmembrane region" description="Helical" evidence="5">
    <location>
        <begin position="84"/>
        <end position="102"/>
    </location>
</feature>
<dbReference type="InterPro" id="IPR007016">
    <property type="entry name" value="O-antigen_ligase-rel_domated"/>
</dbReference>
<keyword evidence="7" id="KW-0436">Ligase</keyword>
<feature type="transmembrane region" description="Helical" evidence="5">
    <location>
        <begin position="156"/>
        <end position="179"/>
    </location>
</feature>
<feature type="transmembrane region" description="Helical" evidence="5">
    <location>
        <begin position="114"/>
        <end position="136"/>
    </location>
</feature>
<feature type="transmembrane region" description="Helical" evidence="5">
    <location>
        <begin position="232"/>
        <end position="249"/>
    </location>
</feature>
<evidence type="ECO:0000313" key="8">
    <source>
        <dbReference type="Proteomes" id="UP000320773"/>
    </source>
</evidence>
<dbReference type="InterPro" id="IPR051533">
    <property type="entry name" value="WaaL-like"/>
</dbReference>
<reference evidence="7 8" key="1">
    <citation type="submission" date="2019-06" db="EMBL/GenBank/DDBJ databases">
        <title>Genomic Encyclopedia of Archaeal and Bacterial Type Strains, Phase II (KMG-II): from individual species to whole genera.</title>
        <authorList>
            <person name="Goeker M."/>
        </authorList>
    </citation>
    <scope>NUCLEOTIDE SEQUENCE [LARGE SCALE GENOMIC DNA]</scope>
    <source>
        <strain evidence="7 8">DSM 24789</strain>
    </source>
</reference>
<dbReference type="GO" id="GO:0016020">
    <property type="term" value="C:membrane"/>
    <property type="evidence" value="ECO:0007669"/>
    <property type="project" value="UniProtKB-SubCell"/>
</dbReference>
<dbReference type="AlphaFoldDB" id="A0A543G2Q8"/>
<comment type="caution">
    <text evidence="7">The sequence shown here is derived from an EMBL/GenBank/DDBJ whole genome shotgun (WGS) entry which is preliminary data.</text>
</comment>
<keyword evidence="2 5" id="KW-0812">Transmembrane</keyword>
<feature type="domain" description="O-antigen ligase-related" evidence="6">
    <location>
        <begin position="193"/>
        <end position="345"/>
    </location>
</feature>
<evidence type="ECO:0000256" key="2">
    <source>
        <dbReference type="ARBA" id="ARBA00022692"/>
    </source>
</evidence>
<evidence type="ECO:0000259" key="6">
    <source>
        <dbReference type="Pfam" id="PF04932"/>
    </source>
</evidence>
<keyword evidence="4 5" id="KW-0472">Membrane</keyword>
<evidence type="ECO:0000256" key="3">
    <source>
        <dbReference type="ARBA" id="ARBA00022989"/>
    </source>
</evidence>
<dbReference type="EMBL" id="VFPJ01000001">
    <property type="protein sequence ID" value="TQM40376.1"/>
    <property type="molecule type" value="Genomic_DNA"/>
</dbReference>
<dbReference type="RefSeq" id="WP_089079649.1">
    <property type="nucleotide sequence ID" value="NZ_VFPJ01000001.1"/>
</dbReference>
<sequence length="409" mass="49511">MNNFINNFLFILFCLFFCFPFFKENINNAIFIITSLVCLFVQYKKKQFNFDKNIIIYSIPFWIILIFCILRMTNFSDLTPIKNALYFFLIPFIFNNIPINFFTNKNVTLYLNLLKYVCLIICITYIVLFLNQYSFFDLFLYSYKVPKFRNFVYNEIPIFRIHPTYFTSILILCIFNSFIKFIYQKKYSEMIYVVFYITITFMLSVKINIIFIFILISYIILFKLHSTKYLRYLVFFIFITCFGIFGYNVPGVEKRFVELVESYSSKPQGKSYDSTNIRRAIFECSVDVAKPNLLFGVGFAQLQTELLDCYKSKYDSDFYKNPKLTHNYFFYILLSSGLLGLCIYFIWVFKITNFIYKYNQLLCSIIMLNIFILNFTEDFFYRQNGVFFFNLLFFTYYFNHKYQYHQLND</sequence>
<proteinExistence type="predicted"/>
<evidence type="ECO:0000256" key="5">
    <source>
        <dbReference type="SAM" id="Phobius"/>
    </source>
</evidence>
<feature type="transmembrane region" description="Helical" evidence="5">
    <location>
        <begin position="28"/>
        <end position="43"/>
    </location>
</feature>
<feature type="transmembrane region" description="Helical" evidence="5">
    <location>
        <begin position="55"/>
        <end position="72"/>
    </location>
</feature>
<accession>A0A543G2Q8</accession>
<dbReference type="Proteomes" id="UP000320773">
    <property type="component" value="Unassembled WGS sequence"/>
</dbReference>
<dbReference type="PANTHER" id="PTHR37422:SF17">
    <property type="entry name" value="O-ANTIGEN LIGASE"/>
    <property type="match status" value="1"/>
</dbReference>
<evidence type="ECO:0000256" key="4">
    <source>
        <dbReference type="ARBA" id="ARBA00023136"/>
    </source>
</evidence>
<feature type="transmembrane region" description="Helical" evidence="5">
    <location>
        <begin position="379"/>
        <end position="398"/>
    </location>
</feature>
<keyword evidence="3 5" id="KW-1133">Transmembrane helix</keyword>
<organism evidence="7 8">
    <name type="scientific">Flavobacterium branchiophilum</name>
    <dbReference type="NCBI Taxonomy" id="55197"/>
    <lineage>
        <taxon>Bacteria</taxon>
        <taxon>Pseudomonadati</taxon>
        <taxon>Bacteroidota</taxon>
        <taxon>Flavobacteriia</taxon>
        <taxon>Flavobacteriales</taxon>
        <taxon>Flavobacteriaceae</taxon>
        <taxon>Flavobacterium</taxon>
    </lineage>
</organism>
<evidence type="ECO:0000256" key="1">
    <source>
        <dbReference type="ARBA" id="ARBA00004141"/>
    </source>
</evidence>